<feature type="transmembrane region" description="Helical" evidence="1">
    <location>
        <begin position="88"/>
        <end position="113"/>
    </location>
</feature>
<feature type="transmembrane region" description="Helical" evidence="1">
    <location>
        <begin position="63"/>
        <end position="82"/>
    </location>
</feature>
<accession>A0A183V192</accession>
<keyword evidence="1" id="KW-0472">Membrane</keyword>
<keyword evidence="1" id="KW-1133">Transmembrane helix</keyword>
<gene>
    <name evidence="2" type="ORF">TCNE_LOCUS14512</name>
</gene>
<reference evidence="2 3" key="2">
    <citation type="submission" date="2018-11" db="EMBL/GenBank/DDBJ databases">
        <authorList>
            <consortium name="Pathogen Informatics"/>
        </authorList>
    </citation>
    <scope>NUCLEOTIDE SEQUENCE [LARGE SCALE GENOMIC DNA]</scope>
</reference>
<evidence type="ECO:0000313" key="2">
    <source>
        <dbReference type="EMBL" id="VDM45833.1"/>
    </source>
</evidence>
<feature type="transmembrane region" description="Helical" evidence="1">
    <location>
        <begin position="125"/>
        <end position="148"/>
    </location>
</feature>
<organism evidence="3 4">
    <name type="scientific">Toxocara canis</name>
    <name type="common">Canine roundworm</name>
    <dbReference type="NCBI Taxonomy" id="6265"/>
    <lineage>
        <taxon>Eukaryota</taxon>
        <taxon>Metazoa</taxon>
        <taxon>Ecdysozoa</taxon>
        <taxon>Nematoda</taxon>
        <taxon>Chromadorea</taxon>
        <taxon>Rhabditida</taxon>
        <taxon>Spirurina</taxon>
        <taxon>Ascaridomorpha</taxon>
        <taxon>Ascaridoidea</taxon>
        <taxon>Toxocaridae</taxon>
        <taxon>Toxocara</taxon>
    </lineage>
</organism>
<protein>
    <submittedName>
        <fullName evidence="4">Chitin synthase export chaperone</fullName>
    </submittedName>
</protein>
<evidence type="ECO:0000256" key="1">
    <source>
        <dbReference type="SAM" id="Phobius"/>
    </source>
</evidence>
<proteinExistence type="predicted"/>
<evidence type="ECO:0000313" key="4">
    <source>
        <dbReference type="WBParaSite" id="TCNE_0001451201-mRNA-1"/>
    </source>
</evidence>
<dbReference type="Proteomes" id="UP000050794">
    <property type="component" value="Unassembled WGS sequence"/>
</dbReference>
<feature type="transmembrane region" description="Helical" evidence="1">
    <location>
        <begin position="33"/>
        <end position="51"/>
    </location>
</feature>
<keyword evidence="3" id="KW-1185">Reference proteome</keyword>
<dbReference type="AlphaFoldDB" id="A0A183V192"/>
<dbReference type="WBParaSite" id="TCNE_0001451201-mRNA-1">
    <property type="protein sequence ID" value="TCNE_0001451201-mRNA-1"/>
    <property type="gene ID" value="TCNE_0001451201"/>
</dbReference>
<keyword evidence="1" id="KW-0812">Transmembrane</keyword>
<dbReference type="EMBL" id="UYWY01022294">
    <property type="protein sequence ID" value="VDM45833.1"/>
    <property type="molecule type" value="Genomic_DNA"/>
</dbReference>
<evidence type="ECO:0000313" key="3">
    <source>
        <dbReference type="Proteomes" id="UP000050794"/>
    </source>
</evidence>
<reference evidence="4" key="1">
    <citation type="submission" date="2016-06" db="UniProtKB">
        <authorList>
            <consortium name="WormBaseParasite"/>
        </authorList>
    </citation>
    <scope>IDENTIFICATION</scope>
</reference>
<sequence length="181" mass="20313">MMKVQNESEHSDQQPYRRTLDDRRANDINRSTAVVLILVSHLMLCYAAFIMSIPDVGHSSDMLSLGGILLVTFVTAVGFYGVHVSGTFYLGCFLTLQMCIYWLLLGMSLWNLIELVRGTSKEWCSLVSLLVVIYLYAGSISIVGQYFISLKPCDCLASIDEKPSTAIREKELSEFLVGDYF</sequence>
<name>A0A183V192_TOXCA</name>